<reference evidence="1 3" key="1">
    <citation type="submission" date="2020-03" db="EMBL/GenBank/DDBJ databases">
        <authorList>
            <consortium name="Genoscope - CEA"/>
            <person name="William W."/>
        </authorList>
    </citation>
    <scope>NUCLEOTIDE SEQUENCE [LARGE SCALE GENOMIC DNA]</scope>
    <source>
        <strain evidence="3">DSM 16959</strain>
        <strain evidence="1">DSM16959</strain>
    </source>
</reference>
<sequence length="68" mass="7469">MSTQPDAPIPADLLPALLEACREIARMKHPSIEHLLRHRGFGFEADRIADLVLAIEALDALDAQHDGD</sequence>
<accession>A0A6S6XN45</accession>
<keyword evidence="3" id="KW-1185">Reference proteome</keyword>
<dbReference type="RefSeq" id="WP_145770268.1">
    <property type="nucleotide sequence ID" value="NZ_LR778301.1"/>
</dbReference>
<evidence type="ECO:0000313" key="1">
    <source>
        <dbReference type="EMBL" id="CAB1367226.1"/>
    </source>
</evidence>
<dbReference type="KEGG" id="doe:DENOEST_3981"/>
<dbReference type="EMBL" id="LR778301">
    <property type="protein sequence ID" value="CAB1371135.1"/>
    <property type="molecule type" value="Genomic_DNA"/>
</dbReference>
<dbReference type="EMBL" id="LR778301">
    <property type="protein sequence ID" value="CAB1367226.1"/>
    <property type="molecule type" value="Genomic_DNA"/>
</dbReference>
<evidence type="ECO:0000313" key="3">
    <source>
        <dbReference type="Proteomes" id="UP000515733"/>
    </source>
</evidence>
<dbReference type="Proteomes" id="UP000515733">
    <property type="component" value="Chromosome"/>
</dbReference>
<evidence type="ECO:0000313" key="2">
    <source>
        <dbReference type="EMBL" id="CAB1371135.1"/>
    </source>
</evidence>
<dbReference type="AlphaFoldDB" id="A0A6S6XN45"/>
<dbReference type="KEGG" id="doe:DENOEST_0054"/>
<name>A0A6S6XN45_9PROT</name>
<dbReference type="OrthoDB" id="9935133at2"/>
<protein>
    <submittedName>
        <fullName evidence="1">Uncharacterized protein</fullName>
    </submittedName>
</protein>
<organism evidence="1 3">
    <name type="scientific">Denitratisoma oestradiolicum</name>
    <dbReference type="NCBI Taxonomy" id="311182"/>
    <lineage>
        <taxon>Bacteria</taxon>
        <taxon>Pseudomonadati</taxon>
        <taxon>Pseudomonadota</taxon>
        <taxon>Betaproteobacteria</taxon>
        <taxon>Nitrosomonadales</taxon>
        <taxon>Sterolibacteriaceae</taxon>
        <taxon>Denitratisoma</taxon>
    </lineage>
</organism>
<proteinExistence type="predicted"/>
<gene>
    <name evidence="1" type="ORF">DENOEST_0054</name>
    <name evidence="2" type="ORF">DENOEST_3981</name>
</gene>